<dbReference type="GO" id="GO:0005634">
    <property type="term" value="C:nucleus"/>
    <property type="evidence" value="ECO:0007669"/>
    <property type="project" value="UniProtKB-SubCell"/>
</dbReference>
<keyword evidence="12" id="KW-1185">Reference proteome</keyword>
<dbReference type="InterPro" id="IPR001471">
    <property type="entry name" value="AP2/ERF_dom"/>
</dbReference>
<dbReference type="InterPro" id="IPR036955">
    <property type="entry name" value="AP2/ERF_dom_sf"/>
</dbReference>
<keyword evidence="5" id="KW-0010">Activator</keyword>
<keyword evidence="3" id="KW-0805">Transcription regulation</keyword>
<dbReference type="SMART" id="SM00380">
    <property type="entry name" value="AP2"/>
    <property type="match status" value="1"/>
</dbReference>
<dbReference type="Proteomes" id="UP000734854">
    <property type="component" value="Unassembled WGS sequence"/>
</dbReference>
<dbReference type="PANTHER" id="PTHR31657">
    <property type="entry name" value="ETHYLENE-RESPONSIVE TRANSCRIPTION FACTOR ERF061"/>
    <property type="match status" value="1"/>
</dbReference>
<evidence type="ECO:0000256" key="5">
    <source>
        <dbReference type="ARBA" id="ARBA00023159"/>
    </source>
</evidence>
<keyword evidence="6" id="KW-0804">Transcription</keyword>
<feature type="region of interest" description="Disordered" evidence="9">
    <location>
        <begin position="169"/>
        <end position="210"/>
    </location>
</feature>
<organism evidence="11 12">
    <name type="scientific">Zingiber officinale</name>
    <name type="common">Ginger</name>
    <name type="synonym">Amomum zingiber</name>
    <dbReference type="NCBI Taxonomy" id="94328"/>
    <lineage>
        <taxon>Eukaryota</taxon>
        <taxon>Viridiplantae</taxon>
        <taxon>Streptophyta</taxon>
        <taxon>Embryophyta</taxon>
        <taxon>Tracheophyta</taxon>
        <taxon>Spermatophyta</taxon>
        <taxon>Magnoliopsida</taxon>
        <taxon>Liliopsida</taxon>
        <taxon>Zingiberales</taxon>
        <taxon>Zingiberaceae</taxon>
        <taxon>Zingiber</taxon>
    </lineage>
</organism>
<dbReference type="InterPro" id="IPR051758">
    <property type="entry name" value="ERF/AP2-like"/>
</dbReference>
<keyword evidence="2" id="KW-0936">Ethylene signaling pathway</keyword>
<proteinExistence type="inferred from homology"/>
<dbReference type="Pfam" id="PF00847">
    <property type="entry name" value="AP2"/>
    <property type="match status" value="1"/>
</dbReference>
<dbReference type="EMBL" id="JACMSC010000018">
    <property type="protein sequence ID" value="KAG6475317.1"/>
    <property type="molecule type" value="Genomic_DNA"/>
</dbReference>
<dbReference type="FunFam" id="3.30.730.10:FF:000001">
    <property type="entry name" value="Ethylene-responsive transcription factor 2"/>
    <property type="match status" value="1"/>
</dbReference>
<dbReference type="PRINTS" id="PR00367">
    <property type="entry name" value="ETHRSPELEMNT"/>
</dbReference>
<accession>A0A8J5EY74</accession>
<evidence type="ECO:0000259" key="10">
    <source>
        <dbReference type="PROSITE" id="PS51032"/>
    </source>
</evidence>
<evidence type="ECO:0000256" key="7">
    <source>
        <dbReference type="ARBA" id="ARBA00023242"/>
    </source>
</evidence>
<feature type="domain" description="AP2/ERF" evidence="10">
    <location>
        <begin position="82"/>
        <end position="139"/>
    </location>
</feature>
<sequence>MRSNSSNQRRNRSASVAMNGGYCFQNGSNNSSSSSDAAATMINFDDGKAERSRPSQHGLDLGLPLDRRSQWAEGHAARQEKLFRGVRQRQWGKWVAEIRLPRRRTRVWLGTFDSAEDAAIAYDIAAYKLRGDAARLNFPHAQQEQQQQQHRRPLHHAAITALLDAKLATGDSAASSPSPSPAKKQKKTGGDENPASVAIAGKEAKRDDARGVMLSRMPSLDMDMIWDSLPLITAAANLD</sequence>
<protein>
    <recommendedName>
        <fullName evidence="10">AP2/ERF domain-containing protein</fullName>
    </recommendedName>
</protein>
<evidence type="ECO:0000256" key="1">
    <source>
        <dbReference type="ARBA" id="ARBA00004123"/>
    </source>
</evidence>
<comment type="similarity">
    <text evidence="8">Belongs to the AP2/ERF transcription factor family. ERF subfamily.</text>
</comment>
<evidence type="ECO:0000313" key="12">
    <source>
        <dbReference type="Proteomes" id="UP000734854"/>
    </source>
</evidence>
<dbReference type="PROSITE" id="PS51032">
    <property type="entry name" value="AP2_ERF"/>
    <property type="match status" value="1"/>
</dbReference>
<dbReference type="Gene3D" id="3.30.730.10">
    <property type="entry name" value="AP2/ERF domain"/>
    <property type="match status" value="1"/>
</dbReference>
<evidence type="ECO:0000256" key="4">
    <source>
        <dbReference type="ARBA" id="ARBA00023125"/>
    </source>
</evidence>
<comment type="subcellular location">
    <subcellularLocation>
        <location evidence="1">Nucleus</location>
    </subcellularLocation>
</comment>
<dbReference type="PANTHER" id="PTHR31657:SF40">
    <property type="entry name" value="ETHYLENE-RESPONSIVE TRANSCRIPTION FACTOR ERF062"/>
    <property type="match status" value="1"/>
</dbReference>
<evidence type="ECO:0000256" key="9">
    <source>
        <dbReference type="SAM" id="MobiDB-lite"/>
    </source>
</evidence>
<dbReference type="InterPro" id="IPR016177">
    <property type="entry name" value="DNA-bd_dom_sf"/>
</dbReference>
<keyword evidence="4" id="KW-0238">DNA-binding</keyword>
<evidence type="ECO:0000256" key="8">
    <source>
        <dbReference type="ARBA" id="ARBA00024343"/>
    </source>
</evidence>
<dbReference type="SUPFAM" id="SSF54171">
    <property type="entry name" value="DNA-binding domain"/>
    <property type="match status" value="1"/>
</dbReference>
<dbReference type="GO" id="GO:0000976">
    <property type="term" value="F:transcription cis-regulatory region binding"/>
    <property type="evidence" value="ECO:0007669"/>
    <property type="project" value="UniProtKB-ARBA"/>
</dbReference>
<evidence type="ECO:0000313" key="11">
    <source>
        <dbReference type="EMBL" id="KAG6475317.1"/>
    </source>
</evidence>
<dbReference type="GO" id="GO:0009873">
    <property type="term" value="P:ethylene-activated signaling pathway"/>
    <property type="evidence" value="ECO:0007669"/>
    <property type="project" value="UniProtKB-KW"/>
</dbReference>
<comment type="caution">
    <text evidence="11">The sequence shown here is derived from an EMBL/GenBank/DDBJ whole genome shotgun (WGS) entry which is preliminary data.</text>
</comment>
<gene>
    <name evidence="11" type="ORF">ZIOFF_064535</name>
</gene>
<dbReference type="AlphaFoldDB" id="A0A8J5EY74"/>
<evidence type="ECO:0000256" key="6">
    <source>
        <dbReference type="ARBA" id="ARBA00023163"/>
    </source>
</evidence>
<reference evidence="11 12" key="1">
    <citation type="submission" date="2020-08" db="EMBL/GenBank/DDBJ databases">
        <title>Plant Genome Project.</title>
        <authorList>
            <person name="Zhang R.-G."/>
        </authorList>
    </citation>
    <scope>NUCLEOTIDE SEQUENCE [LARGE SCALE GENOMIC DNA]</scope>
    <source>
        <tissue evidence="11">Rhizome</tissue>
    </source>
</reference>
<dbReference type="CDD" id="cd00018">
    <property type="entry name" value="AP2"/>
    <property type="match status" value="1"/>
</dbReference>
<evidence type="ECO:0000256" key="2">
    <source>
        <dbReference type="ARBA" id="ARBA00022745"/>
    </source>
</evidence>
<dbReference type="GO" id="GO:0003700">
    <property type="term" value="F:DNA-binding transcription factor activity"/>
    <property type="evidence" value="ECO:0007669"/>
    <property type="project" value="InterPro"/>
</dbReference>
<keyword evidence="7" id="KW-0539">Nucleus</keyword>
<evidence type="ECO:0000256" key="3">
    <source>
        <dbReference type="ARBA" id="ARBA00023015"/>
    </source>
</evidence>
<name>A0A8J5EY74_ZINOF</name>